<dbReference type="InterPro" id="IPR003599">
    <property type="entry name" value="Ig_sub"/>
</dbReference>
<keyword evidence="2" id="KW-0472">Membrane</keyword>
<dbReference type="InterPro" id="IPR036179">
    <property type="entry name" value="Ig-like_dom_sf"/>
</dbReference>
<dbReference type="GO" id="GO:0098640">
    <property type="term" value="F:integrin binding involved in cell-matrix adhesion"/>
    <property type="evidence" value="ECO:0007669"/>
    <property type="project" value="InterPro"/>
</dbReference>
<comment type="caution">
    <text evidence="4">The sequence shown here is derived from an EMBL/GenBank/DDBJ whole genome shotgun (WGS) entry which is preliminary data.</text>
</comment>
<feature type="domain" description="Ig-like" evidence="3">
    <location>
        <begin position="295"/>
        <end position="374"/>
    </location>
</feature>
<dbReference type="OrthoDB" id="9907246at2759"/>
<dbReference type="AlphaFoldDB" id="A0A9Q1ASH9"/>
<feature type="compositionally biased region" description="Polar residues" evidence="1">
    <location>
        <begin position="227"/>
        <end position="239"/>
    </location>
</feature>
<dbReference type="InterPro" id="IPR037413">
    <property type="entry name" value="MADCAM1"/>
</dbReference>
<dbReference type="InterPro" id="IPR003597">
    <property type="entry name" value="Ig_C1-set"/>
</dbReference>
<dbReference type="GO" id="GO:0034113">
    <property type="term" value="P:heterotypic cell-cell adhesion"/>
    <property type="evidence" value="ECO:0007669"/>
    <property type="project" value="TreeGrafter"/>
</dbReference>
<evidence type="ECO:0000313" key="4">
    <source>
        <dbReference type="EMBL" id="KAJ7308468.1"/>
    </source>
</evidence>
<evidence type="ECO:0000259" key="3">
    <source>
        <dbReference type="PROSITE" id="PS50835"/>
    </source>
</evidence>
<gene>
    <name evidence="4" type="ORF">JRQ81_009019</name>
</gene>
<feature type="domain" description="Ig-like" evidence="3">
    <location>
        <begin position="65"/>
        <end position="161"/>
    </location>
</feature>
<dbReference type="InterPro" id="IPR013783">
    <property type="entry name" value="Ig-like_fold"/>
</dbReference>
<organism evidence="4 5">
    <name type="scientific">Phrynocephalus forsythii</name>
    <dbReference type="NCBI Taxonomy" id="171643"/>
    <lineage>
        <taxon>Eukaryota</taxon>
        <taxon>Metazoa</taxon>
        <taxon>Chordata</taxon>
        <taxon>Craniata</taxon>
        <taxon>Vertebrata</taxon>
        <taxon>Euteleostomi</taxon>
        <taxon>Lepidosauria</taxon>
        <taxon>Squamata</taxon>
        <taxon>Bifurcata</taxon>
        <taxon>Unidentata</taxon>
        <taxon>Episquamata</taxon>
        <taxon>Toxicofera</taxon>
        <taxon>Iguania</taxon>
        <taxon>Acrodonta</taxon>
        <taxon>Agamidae</taxon>
        <taxon>Agaminae</taxon>
        <taxon>Phrynocephalus</taxon>
    </lineage>
</organism>
<evidence type="ECO:0000313" key="5">
    <source>
        <dbReference type="Proteomes" id="UP001142489"/>
    </source>
</evidence>
<dbReference type="Gene3D" id="2.60.40.10">
    <property type="entry name" value="Immunoglobulins"/>
    <property type="match status" value="3"/>
</dbReference>
<proteinExistence type="predicted"/>
<feature type="transmembrane region" description="Helical" evidence="2">
    <location>
        <begin position="389"/>
        <end position="409"/>
    </location>
</feature>
<dbReference type="GO" id="GO:0007229">
    <property type="term" value="P:integrin-mediated signaling pathway"/>
    <property type="evidence" value="ECO:0007669"/>
    <property type="project" value="InterPro"/>
</dbReference>
<reference evidence="4" key="1">
    <citation type="journal article" date="2023" name="DNA Res.">
        <title>Chromosome-level genome assembly of Phrynocephalus forsythii using third-generation DNA sequencing and Hi-C analysis.</title>
        <authorList>
            <person name="Qi Y."/>
            <person name="Zhao W."/>
            <person name="Zhao Y."/>
            <person name="Niu C."/>
            <person name="Cao S."/>
            <person name="Zhang Y."/>
        </authorList>
    </citation>
    <scope>NUCLEOTIDE SEQUENCE</scope>
    <source>
        <tissue evidence="4">Muscle</tissue>
    </source>
</reference>
<dbReference type="PANTHER" id="PTHR14162">
    <property type="entry name" value="MUCOSAL ADDRESSIN CELL ADHESION MOLECULE-1"/>
    <property type="match status" value="1"/>
</dbReference>
<dbReference type="PANTHER" id="PTHR14162:SF1">
    <property type="entry name" value="MUCOSAL ADDRESSIN CELL ADHESION MOLECULE 1"/>
    <property type="match status" value="1"/>
</dbReference>
<feature type="region of interest" description="Disordered" evidence="1">
    <location>
        <begin position="227"/>
        <end position="308"/>
    </location>
</feature>
<feature type="compositionally biased region" description="Polar residues" evidence="1">
    <location>
        <begin position="254"/>
        <end position="281"/>
    </location>
</feature>
<sequence>MECPGGKVQWRGLDTDLGDVVSSGTCSALMVTNATVRAEGEKSCVGQCQGKPSQKKVELRVYSFPDTLRLASQPERLTEGQPARLSCALSHVYPPGALTLGWFRGDERLEAPVEEEEMEMDQLFAYHSVLEVPRAVASAAYKCQAILEVGHRAFRQEKVVTVGLPDATEKDPLAFGRMSPAATPKPPAPAGWISSSTAPDSDGLFRFPGVTSGAATTVVPALDLTTETGNSNVETSRPSGFTPPEMETKPLTPEVSSNGNLTATFLRTTSRPSASTSQRSTLGAAPTPKAGACRPAIKSEPSQGATGRPLRVTCHVPLCGGQAELRWVEVPAPPSQYRLEDAEYRSTLTVDSAGREHQGVYQCVLISSPPRTASLWVAVSYDEVSAGSIIAASTAGSLFGLAVTGYVAYRMWRTRCKHVG</sequence>
<dbReference type="Pfam" id="PF07654">
    <property type="entry name" value="C1-set"/>
    <property type="match status" value="1"/>
</dbReference>
<dbReference type="SUPFAM" id="SSF48726">
    <property type="entry name" value="Immunoglobulin"/>
    <property type="match status" value="2"/>
</dbReference>
<accession>A0A9Q1ASH9</accession>
<dbReference type="InterPro" id="IPR007110">
    <property type="entry name" value="Ig-like_dom"/>
</dbReference>
<dbReference type="SMART" id="SM00409">
    <property type="entry name" value="IG"/>
    <property type="match status" value="2"/>
</dbReference>
<keyword evidence="2" id="KW-1133">Transmembrane helix</keyword>
<protein>
    <recommendedName>
        <fullName evidence="3">Ig-like domain-containing protein</fullName>
    </recommendedName>
</protein>
<keyword evidence="2" id="KW-0812">Transmembrane</keyword>
<dbReference type="Proteomes" id="UP001142489">
    <property type="component" value="Unassembled WGS sequence"/>
</dbReference>
<evidence type="ECO:0000256" key="1">
    <source>
        <dbReference type="SAM" id="MobiDB-lite"/>
    </source>
</evidence>
<name>A0A9Q1ASH9_9SAUR</name>
<dbReference type="GO" id="GO:0016020">
    <property type="term" value="C:membrane"/>
    <property type="evidence" value="ECO:0007669"/>
    <property type="project" value="InterPro"/>
</dbReference>
<keyword evidence="5" id="KW-1185">Reference proteome</keyword>
<dbReference type="GO" id="GO:2000403">
    <property type="term" value="P:positive regulation of lymphocyte migration"/>
    <property type="evidence" value="ECO:0007669"/>
    <property type="project" value="InterPro"/>
</dbReference>
<dbReference type="PROSITE" id="PS50835">
    <property type="entry name" value="IG_LIKE"/>
    <property type="match status" value="2"/>
</dbReference>
<dbReference type="EMBL" id="JAPFRF010000018">
    <property type="protein sequence ID" value="KAJ7308468.1"/>
    <property type="molecule type" value="Genomic_DNA"/>
</dbReference>
<dbReference type="GO" id="GO:0050901">
    <property type="term" value="P:leukocyte tethering or rolling"/>
    <property type="evidence" value="ECO:0007669"/>
    <property type="project" value="TreeGrafter"/>
</dbReference>
<evidence type="ECO:0000256" key="2">
    <source>
        <dbReference type="SAM" id="Phobius"/>
    </source>
</evidence>